<gene>
    <name evidence="2" type="ORF">EYC84_007537</name>
</gene>
<evidence type="ECO:0000313" key="3">
    <source>
        <dbReference type="Proteomes" id="UP000322873"/>
    </source>
</evidence>
<evidence type="ECO:0000256" key="1">
    <source>
        <dbReference type="SAM" id="Phobius"/>
    </source>
</evidence>
<accession>A0A5M9JL24</accession>
<feature type="transmembrane region" description="Helical" evidence="1">
    <location>
        <begin position="94"/>
        <end position="116"/>
    </location>
</feature>
<name>A0A5M9JL24_MONFR</name>
<protein>
    <submittedName>
        <fullName evidence="2">Uncharacterized protein</fullName>
    </submittedName>
</protein>
<keyword evidence="1" id="KW-0812">Transmembrane</keyword>
<organism evidence="2 3">
    <name type="scientific">Monilinia fructicola</name>
    <name type="common">Brown rot fungus</name>
    <name type="synonym">Ciboria fructicola</name>
    <dbReference type="NCBI Taxonomy" id="38448"/>
    <lineage>
        <taxon>Eukaryota</taxon>
        <taxon>Fungi</taxon>
        <taxon>Dikarya</taxon>
        <taxon>Ascomycota</taxon>
        <taxon>Pezizomycotina</taxon>
        <taxon>Leotiomycetes</taxon>
        <taxon>Helotiales</taxon>
        <taxon>Sclerotiniaceae</taxon>
        <taxon>Monilinia</taxon>
    </lineage>
</organism>
<keyword evidence="1" id="KW-0472">Membrane</keyword>
<sequence length="289" mass="32517">MVLSFIRKSTQPTERDWTDSTDPTQLSTQLKTTHIPPLLLCRDLHIITNTDSNSNSNSNTNCKLQTANCKLLYKLQTPNSNTNIKTTTPTSPSIPVIAIAITITITITVTITVTIITPSNWYLQLLTYLPTYLRTSLPPHLLTSLPTNLPTIFLLNTVLNTSILDCFGQSANLFISILEWSIKSDFGAFTNSTYCIKPWKIILYWFTRTPPIPNPPQLTLQIHEPILVSVFTVLVKYIQADLSNFGVEAFGWKLAIFPRIDNHQLRFTSPLPHSLHIESSILFITASTF</sequence>
<reference evidence="2 3" key="1">
    <citation type="submission" date="2019-06" db="EMBL/GenBank/DDBJ databases">
        <title>Genome Sequence of the Brown Rot Fungal Pathogen Monilinia fructicola.</title>
        <authorList>
            <person name="De Miccolis Angelini R.M."/>
            <person name="Landi L."/>
            <person name="Abate D."/>
            <person name="Pollastro S."/>
            <person name="Romanazzi G."/>
            <person name="Faretra F."/>
        </authorList>
    </citation>
    <scope>NUCLEOTIDE SEQUENCE [LARGE SCALE GENOMIC DNA]</scope>
    <source>
        <strain evidence="2 3">Mfrc123</strain>
    </source>
</reference>
<keyword evidence="1" id="KW-1133">Transmembrane helix</keyword>
<comment type="caution">
    <text evidence="2">The sequence shown here is derived from an EMBL/GenBank/DDBJ whole genome shotgun (WGS) entry which is preliminary data.</text>
</comment>
<evidence type="ECO:0000313" key="2">
    <source>
        <dbReference type="EMBL" id="KAA8568512.1"/>
    </source>
</evidence>
<dbReference type="AlphaFoldDB" id="A0A5M9JL24"/>
<keyword evidence="3" id="KW-1185">Reference proteome</keyword>
<dbReference type="EMBL" id="VICG01000009">
    <property type="protein sequence ID" value="KAA8568512.1"/>
    <property type="molecule type" value="Genomic_DNA"/>
</dbReference>
<dbReference type="Proteomes" id="UP000322873">
    <property type="component" value="Unassembled WGS sequence"/>
</dbReference>
<proteinExistence type="predicted"/>